<gene>
    <name evidence="1" type="ORF">GGX14DRAFT_544358</name>
</gene>
<dbReference type="AlphaFoldDB" id="A0AAD6V5K9"/>
<dbReference type="EMBL" id="JARJCW010000052">
    <property type="protein sequence ID" value="KAJ7203105.1"/>
    <property type="molecule type" value="Genomic_DNA"/>
</dbReference>
<reference evidence="1" key="1">
    <citation type="submission" date="2023-03" db="EMBL/GenBank/DDBJ databases">
        <title>Massive genome expansion in bonnet fungi (Mycena s.s.) driven by repeated elements and novel gene families across ecological guilds.</title>
        <authorList>
            <consortium name="Lawrence Berkeley National Laboratory"/>
            <person name="Harder C.B."/>
            <person name="Miyauchi S."/>
            <person name="Viragh M."/>
            <person name="Kuo A."/>
            <person name="Thoen E."/>
            <person name="Andreopoulos B."/>
            <person name="Lu D."/>
            <person name="Skrede I."/>
            <person name="Drula E."/>
            <person name="Henrissat B."/>
            <person name="Morin E."/>
            <person name="Kohler A."/>
            <person name="Barry K."/>
            <person name="LaButti K."/>
            <person name="Morin E."/>
            <person name="Salamov A."/>
            <person name="Lipzen A."/>
            <person name="Mereny Z."/>
            <person name="Hegedus B."/>
            <person name="Baldrian P."/>
            <person name="Stursova M."/>
            <person name="Weitz H."/>
            <person name="Taylor A."/>
            <person name="Grigoriev I.V."/>
            <person name="Nagy L.G."/>
            <person name="Martin F."/>
            <person name="Kauserud H."/>
        </authorList>
    </citation>
    <scope>NUCLEOTIDE SEQUENCE</scope>
    <source>
        <strain evidence="1">9144</strain>
    </source>
</reference>
<evidence type="ECO:0008006" key="3">
    <source>
        <dbReference type="Google" id="ProtNLM"/>
    </source>
</evidence>
<evidence type="ECO:0000313" key="2">
    <source>
        <dbReference type="Proteomes" id="UP001219525"/>
    </source>
</evidence>
<accession>A0AAD6V5K9</accession>
<sequence>MDTDLTPLIHTNDPPTEAQAHAVRRLLTVVGTQVSQIMSQMSLAQASSPRQSELELRKNQLHRAAVALRMMLSQVRLLPVEILANIFQFCCDSRGVGHFTTDVCEAPMLLCHICSRWRAVAHSTSSLWTVVNLHTKYGSTQDIFQRSGNLPLSLSVITPHKPYVRPQPVTDTNQSCLDLLLNINHRLRQLKLYVSGPDAEPLRQNDTPLHLPVLCSVAIVAQRTPEVPLLVRILDLFEHAHAPHLRILKLKLHAAAGDLYATRLPWAQLTSLHVDMPVLVHTAAYAILAHCTDLESCRWERLINLNSAAPLPRLALRRLRVLALTGTHSEPLLALLSALDVPALRALSLTRRPPARYFDTAEPALPPVLAALQRRSRCELERLSFTGLPLDPVALAAFLKPTPSLYALSLECGADMPLSPALCALFGPAGAPLLTLPGLHTLILGGSTTGPFDHTLQLSTALVRMVETLARGAANSESPFPAMRFLELRLRGQHFPADVEARLRQVTPTGFFVMDGRGQQE</sequence>
<dbReference type="Proteomes" id="UP001219525">
    <property type="component" value="Unassembled WGS sequence"/>
</dbReference>
<dbReference type="Gene3D" id="1.20.1280.50">
    <property type="match status" value="1"/>
</dbReference>
<keyword evidence="2" id="KW-1185">Reference proteome</keyword>
<organism evidence="1 2">
    <name type="scientific">Mycena pura</name>
    <dbReference type="NCBI Taxonomy" id="153505"/>
    <lineage>
        <taxon>Eukaryota</taxon>
        <taxon>Fungi</taxon>
        <taxon>Dikarya</taxon>
        <taxon>Basidiomycota</taxon>
        <taxon>Agaricomycotina</taxon>
        <taxon>Agaricomycetes</taxon>
        <taxon>Agaricomycetidae</taxon>
        <taxon>Agaricales</taxon>
        <taxon>Marasmiineae</taxon>
        <taxon>Mycenaceae</taxon>
        <taxon>Mycena</taxon>
    </lineage>
</organism>
<name>A0AAD6V5K9_9AGAR</name>
<evidence type="ECO:0000313" key="1">
    <source>
        <dbReference type="EMBL" id="KAJ7203105.1"/>
    </source>
</evidence>
<comment type="caution">
    <text evidence="1">The sequence shown here is derived from an EMBL/GenBank/DDBJ whole genome shotgun (WGS) entry which is preliminary data.</text>
</comment>
<protein>
    <recommendedName>
        <fullName evidence="3">F-box domain-containing protein</fullName>
    </recommendedName>
</protein>
<proteinExistence type="predicted"/>